<name>A0ABW1RBD6_9LACO</name>
<protein>
    <submittedName>
        <fullName evidence="1">Selenium cofactor biosynthesis protein YqeC</fullName>
    </submittedName>
</protein>
<evidence type="ECO:0000313" key="1">
    <source>
        <dbReference type="EMBL" id="MFC6170048.1"/>
    </source>
</evidence>
<keyword evidence="2" id="KW-1185">Reference proteome</keyword>
<accession>A0ABW1RBD6</accession>
<reference evidence="2" key="1">
    <citation type="journal article" date="2019" name="Int. J. Syst. Evol. Microbiol.">
        <title>The Global Catalogue of Microorganisms (GCM) 10K type strain sequencing project: providing services to taxonomists for standard genome sequencing and annotation.</title>
        <authorList>
            <consortium name="The Broad Institute Genomics Platform"/>
            <consortium name="The Broad Institute Genome Sequencing Center for Infectious Disease"/>
            <person name="Wu L."/>
            <person name="Ma J."/>
        </authorList>
    </citation>
    <scope>NUCLEOTIDE SEQUENCE [LARGE SCALE GENOMIC DNA]</scope>
    <source>
        <strain evidence="2">CCM 8904</strain>
    </source>
</reference>
<dbReference type="Proteomes" id="UP001596289">
    <property type="component" value="Unassembled WGS sequence"/>
</dbReference>
<dbReference type="EMBL" id="JBHSSL010000029">
    <property type="protein sequence ID" value="MFC6170048.1"/>
    <property type="molecule type" value="Genomic_DNA"/>
</dbReference>
<comment type="caution">
    <text evidence="1">The sequence shown here is derived from an EMBL/GenBank/DDBJ whole genome shotgun (WGS) entry which is preliminary data.</text>
</comment>
<dbReference type="NCBIfam" id="TIGR03172">
    <property type="entry name" value="selenium cofactor biosynthesis protein YqeC"/>
    <property type="match status" value="1"/>
</dbReference>
<gene>
    <name evidence="1" type="primary">yqeC</name>
    <name evidence="1" type="ORF">ACFQGP_05555</name>
</gene>
<dbReference type="RefSeq" id="WP_125552957.1">
    <property type="nucleotide sequence ID" value="NZ_JBHSSL010000029.1"/>
</dbReference>
<sequence>MSLVDCFALHKYEIISIVGSGGKTTLLNYLAQCFRTERVLMTTTTKIFLPERSIYDQCISPLEPCVSLQTGITLLGRPVTGQPKLASPSPLTLRSALLHCDKAFIEADGAKRRPLKGWNRTEPVIVSETTMTIGVVPVNICGYPMDTAYIHRLSKFLALGDFCEQQIITPAILAQVISHPQGLFRLSRGRKILFLNQVETATTVEQVKKVIAALPQPFLNQIAYIVSGSARQQQGMIVWQNKQLQKQS</sequence>
<evidence type="ECO:0000313" key="2">
    <source>
        <dbReference type="Proteomes" id="UP001596289"/>
    </source>
</evidence>
<dbReference type="Pfam" id="PF19842">
    <property type="entry name" value="YqeC"/>
    <property type="match status" value="1"/>
</dbReference>
<proteinExistence type="predicted"/>
<organism evidence="1 2">
    <name type="scientific">Loigolactobacillus jiayinensis</name>
    <dbReference type="NCBI Taxonomy" id="2486016"/>
    <lineage>
        <taxon>Bacteria</taxon>
        <taxon>Bacillati</taxon>
        <taxon>Bacillota</taxon>
        <taxon>Bacilli</taxon>
        <taxon>Lactobacillales</taxon>
        <taxon>Lactobacillaceae</taxon>
        <taxon>Loigolactobacillus</taxon>
    </lineage>
</organism>
<dbReference type="InterPro" id="IPR017587">
    <property type="entry name" value="YqeC"/>
</dbReference>